<dbReference type="FunFam" id="3.40.850.10:FF:000012">
    <property type="entry name" value="Kinesin-like protein"/>
    <property type="match status" value="1"/>
</dbReference>
<feature type="compositionally biased region" description="Pro residues" evidence="9">
    <location>
        <begin position="1013"/>
        <end position="1024"/>
    </location>
</feature>
<dbReference type="GO" id="GO:0008017">
    <property type="term" value="F:microtubule binding"/>
    <property type="evidence" value="ECO:0007669"/>
    <property type="project" value="InterPro"/>
</dbReference>
<feature type="compositionally biased region" description="Polar residues" evidence="9">
    <location>
        <begin position="67"/>
        <end position="94"/>
    </location>
</feature>
<feature type="compositionally biased region" description="Polar residues" evidence="9">
    <location>
        <begin position="1287"/>
        <end position="1298"/>
    </location>
</feature>
<dbReference type="GO" id="GO:0007018">
    <property type="term" value="P:microtubule-based movement"/>
    <property type="evidence" value="ECO:0007669"/>
    <property type="project" value="InterPro"/>
</dbReference>
<keyword evidence="5 8" id="KW-0505">Motor protein</keyword>
<keyword evidence="4 8" id="KW-0067">ATP-binding</keyword>
<keyword evidence="2" id="KW-0493">Microtubule</keyword>
<keyword evidence="6" id="KW-0963">Cytoplasm</keyword>
<dbReference type="SUPFAM" id="SSF52540">
    <property type="entry name" value="P-loop containing nucleoside triphosphate hydrolases"/>
    <property type="match status" value="1"/>
</dbReference>
<feature type="region of interest" description="Disordered" evidence="9">
    <location>
        <begin position="164"/>
        <end position="205"/>
    </location>
</feature>
<evidence type="ECO:0000256" key="7">
    <source>
        <dbReference type="ARBA" id="ARBA00061030"/>
    </source>
</evidence>
<dbReference type="Gene3D" id="3.40.850.10">
    <property type="entry name" value="Kinesin motor domain"/>
    <property type="match status" value="1"/>
</dbReference>
<keyword evidence="12" id="KW-1185">Reference proteome</keyword>
<feature type="compositionally biased region" description="Low complexity" evidence="9">
    <location>
        <begin position="948"/>
        <end position="963"/>
    </location>
</feature>
<evidence type="ECO:0000313" key="11">
    <source>
        <dbReference type="EMBL" id="CAL1527967.1"/>
    </source>
</evidence>
<dbReference type="Proteomes" id="UP001497497">
    <property type="component" value="Unassembled WGS sequence"/>
</dbReference>
<evidence type="ECO:0000259" key="10">
    <source>
        <dbReference type="PROSITE" id="PS50067"/>
    </source>
</evidence>
<evidence type="ECO:0000256" key="6">
    <source>
        <dbReference type="ARBA" id="ARBA00023212"/>
    </source>
</evidence>
<evidence type="ECO:0000256" key="3">
    <source>
        <dbReference type="ARBA" id="ARBA00022741"/>
    </source>
</evidence>
<feature type="region of interest" description="Disordered" evidence="9">
    <location>
        <begin position="595"/>
        <end position="708"/>
    </location>
</feature>
<feature type="compositionally biased region" description="Low complexity" evidence="9">
    <location>
        <begin position="602"/>
        <end position="612"/>
    </location>
</feature>
<evidence type="ECO:0000256" key="2">
    <source>
        <dbReference type="ARBA" id="ARBA00022701"/>
    </source>
</evidence>
<feature type="compositionally biased region" description="Polar residues" evidence="9">
    <location>
        <begin position="973"/>
        <end position="982"/>
    </location>
</feature>
<comment type="subcellular location">
    <subcellularLocation>
        <location evidence="1">Cytoplasm</location>
        <location evidence="1">Cytoskeleton</location>
    </subcellularLocation>
</comment>
<feature type="region of interest" description="Disordered" evidence="9">
    <location>
        <begin position="931"/>
        <end position="1041"/>
    </location>
</feature>
<evidence type="ECO:0000256" key="5">
    <source>
        <dbReference type="ARBA" id="ARBA00023175"/>
    </source>
</evidence>
<dbReference type="PROSITE" id="PS00411">
    <property type="entry name" value="KINESIN_MOTOR_1"/>
    <property type="match status" value="1"/>
</dbReference>
<name>A0AAV2H2S6_LYMST</name>
<sequence length="1413" mass="154371">MGTLYECLREARLEQFYPAFRANGITRSEALINLGMPEFCALGITATEDKRRLVELVNIIKSVHRSGLSSSPSPQRQSFINRHRQTSSISNSTPVHIDNTHLTGRGGSQSRILVGSQSHSRGTGFQASGTSTNLRLEPSRDVVVQDRVPNFSVSSYMDMLQYVTESSESEGTEEESDDGQQIPPVVNRIVSSSPTIGRTSRGPNVERIKHSQVKGYNYGVHKVKTPTKSKSSRQGMHRHLGDEKIKVCVRKRPLTKKEIKLKEEDIVTIESTTTLVVNEPKLAVDLKAYTLQHEFTFDEVFDESCTNEDVYIRAARPLINCVFNGGTATCFAYGQTGAGKTHTMLGSGNIPGLYLLAGQDIFSIIQSGKYGRNLHVWVSFFEIYCGQLFDLLNRRNRLHAREDGSHQVCIAGLTETEATSVASLVQTLEYGNSVRSKGATGVNPDSSRSHAILQLDIRDGDDNKMGKISFIDLAGSERASDVTDTDKQTRMEGAEINQSLLALKECIRSIDQESRHTPFRQSKLTHILKDSFVGNSRTCMIANISPSQSACENTINTLRYADRVKELKRDSVRGSSVGQTMNLLMNIPPTAPSIFHPSNILSSSTPQRPSSHSQRDRVAVSPDLDPSETPIRGHNMSKRSNTRESVRSRHSPGPSTKSRPEQTSHFQAVPPGNTSRFSAHATAASQGTSAPPPDASPSESDLTDTDSCNVTHPTYNKVNTRQLSVVKSTDTEFDFPTSDFNNGNDFNDLNRSGVQEKQTEKVAADGQAVPAAAAAAESVLPMVTTSSKRAPVVKAIVYKSTDPDLELSHSGTSGSTPAAKIEIQKPLPPVIMSPQISDQPPSFKKAFMQQLLSSDESVDEEDLLAEGSESTCSLIYAPTKPASTISKVGSDNVINQHLMIPLPAESSELTKFTQRPMRVSDLPSSVINILSRKTSSPQHNEDVSVQRETSNPNTPPTSLNNESQSGKVRSPTMKMSTPQPESHNLVHAPPQQQQPTARQLPRPRGKSPSSEQPAPPFPNQPSPRSPQHQPNLSSNEDYHLSPKLRHHSDSLEFRYPAKVSQSPTGEVSDDSSTESLRASLSDQGHGGCRHNKEIGSNIMRKERSDPMLALDLQRKKQTLPDPQNFSKMLTRSNITKVGHGHKDASWKVIRNELPIENKLAAGDGNIERLSEAAVTTTKETHLEEQNVYFNNKIDPAWNSVHTRTESVANNRPRGKHLPQVPVPKTDNEMAKYNQGPHVPLKLNSAIVTEKLSSGAVFSPIHPQPVTNIGTTRTTQSSPVSPLPQPTPVSATSDYHGSTTQQEVKMQLISAHEDQLATVTSLCKYEMRLLLNAKKVSGKRGFEDYLRRVSDILQQKMAAIASLHEQLSAYSGNGSQGSSVASSVSTTSVSLSQTNVSAASSINPGAVTPDDGSK</sequence>
<feature type="compositionally biased region" description="Polar residues" evidence="9">
    <location>
        <begin position="653"/>
        <end position="688"/>
    </location>
</feature>
<feature type="compositionally biased region" description="Low complexity" evidence="9">
    <location>
        <begin position="989"/>
        <end position="1002"/>
    </location>
</feature>
<protein>
    <recommendedName>
        <fullName evidence="10">Kinesin motor domain-containing protein</fullName>
    </recommendedName>
</protein>
<feature type="compositionally biased region" description="Acidic residues" evidence="9">
    <location>
        <begin position="167"/>
        <end position="178"/>
    </location>
</feature>
<evidence type="ECO:0000256" key="8">
    <source>
        <dbReference type="PROSITE-ProRule" id="PRU00283"/>
    </source>
</evidence>
<dbReference type="Pfam" id="PF00225">
    <property type="entry name" value="Kinesin"/>
    <property type="match status" value="1"/>
</dbReference>
<dbReference type="PANTHER" id="PTHR47971">
    <property type="entry name" value="KINESIN-RELATED PROTEIN 6"/>
    <property type="match status" value="1"/>
</dbReference>
<feature type="region of interest" description="Disordered" evidence="9">
    <location>
        <begin position="67"/>
        <end position="110"/>
    </location>
</feature>
<dbReference type="GO" id="GO:0007019">
    <property type="term" value="P:microtubule depolymerization"/>
    <property type="evidence" value="ECO:0007669"/>
    <property type="project" value="TreeGrafter"/>
</dbReference>
<dbReference type="GO" id="GO:0005524">
    <property type="term" value="F:ATP binding"/>
    <property type="evidence" value="ECO:0007669"/>
    <property type="project" value="UniProtKB-UniRule"/>
</dbReference>
<comment type="similarity">
    <text evidence="7">Belongs to the TRAFAC class myosin-kinesin ATPase superfamily. Kinesin family. KIN-13 subfamily.</text>
</comment>
<comment type="caution">
    <text evidence="11">The sequence shown here is derived from an EMBL/GenBank/DDBJ whole genome shotgun (WGS) entry which is preliminary data.</text>
</comment>
<dbReference type="InterPro" id="IPR001752">
    <property type="entry name" value="Kinesin_motor_dom"/>
</dbReference>
<keyword evidence="3 8" id="KW-0547">Nucleotide-binding</keyword>
<evidence type="ECO:0000256" key="1">
    <source>
        <dbReference type="ARBA" id="ARBA00004245"/>
    </source>
</evidence>
<dbReference type="PROSITE" id="PS50067">
    <property type="entry name" value="KINESIN_MOTOR_2"/>
    <property type="match status" value="1"/>
</dbReference>
<reference evidence="11 12" key="1">
    <citation type="submission" date="2024-04" db="EMBL/GenBank/DDBJ databases">
        <authorList>
            <consortium name="Genoscope - CEA"/>
            <person name="William W."/>
        </authorList>
    </citation>
    <scope>NUCLEOTIDE SEQUENCE [LARGE SCALE GENOMIC DNA]</scope>
</reference>
<feature type="domain" description="Kinesin motor" evidence="10">
    <location>
        <begin position="244"/>
        <end position="567"/>
    </location>
</feature>
<dbReference type="CDD" id="cd01367">
    <property type="entry name" value="KISc_KIF2_like"/>
    <property type="match status" value="1"/>
</dbReference>
<evidence type="ECO:0000256" key="9">
    <source>
        <dbReference type="SAM" id="MobiDB-lite"/>
    </source>
</evidence>
<feature type="compositionally biased region" description="Polar residues" evidence="9">
    <location>
        <begin position="1073"/>
        <end position="1082"/>
    </location>
</feature>
<feature type="compositionally biased region" description="Polar residues" evidence="9">
    <location>
        <begin position="1264"/>
        <end position="1279"/>
    </location>
</feature>
<dbReference type="InterPro" id="IPR027417">
    <property type="entry name" value="P-loop_NTPase"/>
</dbReference>
<dbReference type="InterPro" id="IPR027640">
    <property type="entry name" value="Kinesin-like_fam"/>
</dbReference>
<proteinExistence type="inferred from homology"/>
<dbReference type="InterPro" id="IPR013761">
    <property type="entry name" value="SAM/pointed_sf"/>
</dbReference>
<evidence type="ECO:0000256" key="4">
    <source>
        <dbReference type="ARBA" id="ARBA00022840"/>
    </source>
</evidence>
<dbReference type="PRINTS" id="PR00380">
    <property type="entry name" value="KINESINHEAVY"/>
</dbReference>
<feature type="region of interest" description="Disordered" evidence="9">
    <location>
        <begin position="1258"/>
        <end position="1298"/>
    </location>
</feature>
<dbReference type="GO" id="GO:0003777">
    <property type="term" value="F:microtubule motor activity"/>
    <property type="evidence" value="ECO:0007669"/>
    <property type="project" value="InterPro"/>
</dbReference>
<accession>A0AAV2H2S6</accession>
<dbReference type="InterPro" id="IPR036961">
    <property type="entry name" value="Kinesin_motor_dom_sf"/>
</dbReference>
<evidence type="ECO:0000313" key="12">
    <source>
        <dbReference type="Proteomes" id="UP001497497"/>
    </source>
</evidence>
<feature type="compositionally biased region" description="Polar residues" evidence="9">
    <location>
        <begin position="189"/>
        <end position="202"/>
    </location>
</feature>
<organism evidence="11 12">
    <name type="scientific">Lymnaea stagnalis</name>
    <name type="common">Great pond snail</name>
    <name type="synonym">Helix stagnalis</name>
    <dbReference type="NCBI Taxonomy" id="6523"/>
    <lineage>
        <taxon>Eukaryota</taxon>
        <taxon>Metazoa</taxon>
        <taxon>Spiralia</taxon>
        <taxon>Lophotrochozoa</taxon>
        <taxon>Mollusca</taxon>
        <taxon>Gastropoda</taxon>
        <taxon>Heterobranchia</taxon>
        <taxon>Euthyneura</taxon>
        <taxon>Panpulmonata</taxon>
        <taxon>Hygrophila</taxon>
        <taxon>Lymnaeoidea</taxon>
        <taxon>Lymnaeidae</taxon>
        <taxon>Lymnaea</taxon>
    </lineage>
</organism>
<keyword evidence="6" id="KW-0206">Cytoskeleton</keyword>
<dbReference type="SMART" id="SM00129">
    <property type="entry name" value="KISc"/>
    <property type="match status" value="1"/>
</dbReference>
<dbReference type="EMBL" id="CAXITT010000025">
    <property type="protein sequence ID" value="CAL1527967.1"/>
    <property type="molecule type" value="Genomic_DNA"/>
</dbReference>
<dbReference type="InterPro" id="IPR019821">
    <property type="entry name" value="Kinesin_motor_CS"/>
</dbReference>
<dbReference type="GO" id="GO:0005874">
    <property type="term" value="C:microtubule"/>
    <property type="evidence" value="ECO:0007669"/>
    <property type="project" value="UniProtKB-KW"/>
</dbReference>
<gene>
    <name evidence="11" type="ORF">GSLYS_00002137001</name>
</gene>
<dbReference type="PANTHER" id="PTHR47971:SF20">
    <property type="entry name" value="KINESIN-LIKE PROTEIN KIF24"/>
    <property type="match status" value="1"/>
</dbReference>
<feature type="region of interest" description="Disordered" evidence="9">
    <location>
        <begin position="1055"/>
        <end position="1103"/>
    </location>
</feature>
<feature type="binding site" evidence="8">
    <location>
        <begin position="334"/>
        <end position="341"/>
    </location>
    <ligand>
        <name>ATP</name>
        <dbReference type="ChEBI" id="CHEBI:30616"/>
    </ligand>
</feature>
<dbReference type="SUPFAM" id="SSF47769">
    <property type="entry name" value="SAM/Pointed domain"/>
    <property type="match status" value="1"/>
</dbReference>